<dbReference type="Pfam" id="PF01408">
    <property type="entry name" value="GFO_IDH_MocA"/>
    <property type="match status" value="1"/>
</dbReference>
<dbReference type="InterPro" id="IPR000683">
    <property type="entry name" value="Gfo/Idh/MocA-like_OxRdtase_N"/>
</dbReference>
<evidence type="ECO:0000259" key="1">
    <source>
        <dbReference type="Pfam" id="PF01408"/>
    </source>
</evidence>
<dbReference type="Gene3D" id="3.30.360.10">
    <property type="entry name" value="Dihydrodipicolinate Reductase, domain 2"/>
    <property type="match status" value="1"/>
</dbReference>
<feature type="domain" description="Gfo/Idh/MocA-like oxidoreductase N-terminal" evidence="1">
    <location>
        <begin position="6"/>
        <end position="129"/>
    </location>
</feature>
<dbReference type="InterPro" id="IPR036291">
    <property type="entry name" value="NAD(P)-bd_dom_sf"/>
</dbReference>
<proteinExistence type="predicted"/>
<evidence type="ECO:0000259" key="2">
    <source>
        <dbReference type="Pfam" id="PF22725"/>
    </source>
</evidence>
<gene>
    <name evidence="3" type="ORF">HZS55_01510</name>
</gene>
<organism evidence="3 4">
    <name type="scientific">Halosimplex rubrum</name>
    <dbReference type="NCBI Taxonomy" id="869889"/>
    <lineage>
        <taxon>Archaea</taxon>
        <taxon>Methanobacteriati</taxon>
        <taxon>Methanobacteriota</taxon>
        <taxon>Stenosarchaea group</taxon>
        <taxon>Halobacteria</taxon>
        <taxon>Halobacteriales</taxon>
        <taxon>Haloarculaceae</taxon>
        <taxon>Halosimplex</taxon>
    </lineage>
</organism>
<dbReference type="InterPro" id="IPR052515">
    <property type="entry name" value="Gfo/Idh/MocA_Oxidoreductase"/>
</dbReference>
<name>A0A7D5P6W3_9EURY</name>
<protein>
    <submittedName>
        <fullName evidence="3">Gfo/Idh/MocA family oxidoreductase</fullName>
    </submittedName>
</protein>
<dbReference type="PANTHER" id="PTHR43249">
    <property type="entry name" value="UDP-N-ACETYL-2-AMINO-2-DEOXY-D-GLUCURONATE OXIDASE"/>
    <property type="match status" value="1"/>
</dbReference>
<keyword evidence="4" id="KW-1185">Reference proteome</keyword>
<dbReference type="KEGG" id="hrr:HZS55_01510"/>
<dbReference type="SUPFAM" id="SSF55347">
    <property type="entry name" value="Glyceraldehyde-3-phosphate dehydrogenase-like, C-terminal domain"/>
    <property type="match status" value="1"/>
</dbReference>
<dbReference type="PANTHER" id="PTHR43249:SF1">
    <property type="entry name" value="D-GLUCOSIDE 3-DEHYDROGENASE"/>
    <property type="match status" value="1"/>
</dbReference>
<accession>A0A7D5P6W3</accession>
<dbReference type="OrthoDB" id="25239at2157"/>
<evidence type="ECO:0000313" key="4">
    <source>
        <dbReference type="Proteomes" id="UP000509667"/>
    </source>
</evidence>
<evidence type="ECO:0000313" key="3">
    <source>
        <dbReference type="EMBL" id="QLH76060.1"/>
    </source>
</evidence>
<dbReference type="GO" id="GO:0000166">
    <property type="term" value="F:nucleotide binding"/>
    <property type="evidence" value="ECO:0007669"/>
    <property type="project" value="InterPro"/>
</dbReference>
<sequence length="406" mass="44407">MDRTGFAVVGAQNFAAEYISRVRSLRDEGLRLTGVVVADGKGEAERARELRSEGFRIYDSYEELLRTGHDHVDVIGLPVSIPAHAELSIAGMTHGYDVLLEKPPAPTIDELDALCRTADRTGNFCSIGFQHLHAPSIRRLKRTILDGSLGELRSIACMGCWPRDDAYYKRTPWAGELLHEGDVVLDGPVNNAFAHFLQNMLFLAGDGLHETASLTEVGAERYRANPAIRAADIACVHATTERDVEIGLYVTHASAERRDPSIQITGTDGTAEWHYDGTATVRTADGNRFEFDNEGVDLGKEVFRTAARYEQGRRSELYCTPDNSREFVVAVDGSFESSGPVVPLPDDAVHTETTDDGAVNHVADGVVDLLSDAFAERALPSELGVSWAAPRSPVDVTEYTRFTPFA</sequence>
<dbReference type="Pfam" id="PF22725">
    <property type="entry name" value="GFO_IDH_MocA_C3"/>
    <property type="match status" value="1"/>
</dbReference>
<dbReference type="SUPFAM" id="SSF51735">
    <property type="entry name" value="NAD(P)-binding Rossmann-fold domains"/>
    <property type="match status" value="1"/>
</dbReference>
<feature type="domain" description="GFO/IDH/MocA-like oxidoreductase" evidence="2">
    <location>
        <begin position="137"/>
        <end position="272"/>
    </location>
</feature>
<dbReference type="Proteomes" id="UP000509667">
    <property type="component" value="Chromosome"/>
</dbReference>
<reference evidence="3 4" key="1">
    <citation type="submission" date="2020-07" db="EMBL/GenBank/DDBJ databases">
        <title>Halosimplex pelagicum sp. nov. and Halosimplex rubrum sp. nov., isolated from salted brown alga Laminaria, and emended description of the genus Halosimplex.</title>
        <authorList>
            <person name="Cui H."/>
        </authorList>
    </citation>
    <scope>NUCLEOTIDE SEQUENCE [LARGE SCALE GENOMIC DNA]</scope>
    <source>
        <strain evidence="3 4">R27</strain>
    </source>
</reference>
<dbReference type="InterPro" id="IPR055170">
    <property type="entry name" value="GFO_IDH_MocA-like_dom"/>
</dbReference>
<dbReference type="Gene3D" id="3.40.50.720">
    <property type="entry name" value="NAD(P)-binding Rossmann-like Domain"/>
    <property type="match status" value="1"/>
</dbReference>
<dbReference type="RefSeq" id="WP_179910004.1">
    <property type="nucleotide sequence ID" value="NZ_CP058910.1"/>
</dbReference>
<dbReference type="EMBL" id="CP058910">
    <property type="protein sequence ID" value="QLH76060.1"/>
    <property type="molecule type" value="Genomic_DNA"/>
</dbReference>
<dbReference type="AlphaFoldDB" id="A0A7D5P6W3"/>
<dbReference type="GeneID" id="56076499"/>